<organism evidence="1 2">
    <name type="scientific">Lysinibacillus xylanilyticus</name>
    <dbReference type="NCBI Taxonomy" id="582475"/>
    <lineage>
        <taxon>Bacteria</taxon>
        <taxon>Bacillati</taxon>
        <taxon>Bacillota</taxon>
        <taxon>Bacilli</taxon>
        <taxon>Bacillales</taxon>
        <taxon>Bacillaceae</taxon>
        <taxon>Lysinibacillus</taxon>
    </lineage>
</organism>
<dbReference type="RefSeq" id="WP_368637154.1">
    <property type="nucleotide sequence ID" value="NZ_JBFRHK010000009.1"/>
</dbReference>
<reference evidence="1 2" key="1">
    <citation type="submission" date="2024-07" db="EMBL/GenBank/DDBJ databases">
        <title>Characterization of a bacterium isolated from hydrolysated instant sea cucumber by whole-genome sequencing and metabolomics.</title>
        <authorList>
            <person name="Luo X."/>
            <person name="Zhang Z."/>
            <person name="Zheng Z."/>
            <person name="Zhang W."/>
            <person name="Ming T."/>
            <person name="Jiao L."/>
            <person name="Su X."/>
            <person name="Kong F."/>
            <person name="Xu J."/>
        </authorList>
    </citation>
    <scope>NUCLEOTIDE SEQUENCE [LARGE SCALE GENOMIC DNA]</scope>
    <source>
        <strain evidence="1 2">XL-2024</strain>
    </source>
</reference>
<gene>
    <name evidence="1" type="ORF">AB1300_15470</name>
</gene>
<accession>A0ABV3W023</accession>
<dbReference type="InterPro" id="IPR029035">
    <property type="entry name" value="DHS-like_NAD/FAD-binding_dom"/>
</dbReference>
<protein>
    <submittedName>
        <fullName evidence="1">SIR2 family protein</fullName>
    </submittedName>
</protein>
<comment type="caution">
    <text evidence="1">The sequence shown here is derived from an EMBL/GenBank/DDBJ whole genome shotgun (WGS) entry which is preliminary data.</text>
</comment>
<sequence>MSNTIFIPKNLIDKVSENKVVIFVGSGFSKVCGYPDWHGLVSIFLEKMIEDDPKYKPFLELHKTSTMDILDILNQIKEEKKIIRDTIYNQFKFIGDNEDLENHRLLLKISKKIITTNYDPLLERAAGPTLQKVVYTNKHLVAKLSNSDSFIFKLHGDYEEADSCVLLREDYEKLYSIENSALEQFKNIITNNVVVFIGFSMSDPYVKFVFDYINKIYEGYEEKNYLITASNDAISHSNIQKVVLNSYDEIPQFLNELYDLALKKKTIPNIDVEMDEDEFKDFILDFHRKKNKINESLMINEVEIEEKYLKMKCSPTLIKEIDNYTSYFPCIDEIMMSPTYIDFDKKFIITSVVSSKYNYIHHLFGTGEMIFEETVNQIYSEYKGHLKINEIKLKYYIRILVAWTIFNCDIFNEDKREKAVL</sequence>
<proteinExistence type="predicted"/>
<keyword evidence="2" id="KW-1185">Reference proteome</keyword>
<dbReference type="EMBL" id="JBFRHK010000009">
    <property type="protein sequence ID" value="MEX3746522.1"/>
    <property type="molecule type" value="Genomic_DNA"/>
</dbReference>
<dbReference type="Proteomes" id="UP001558534">
    <property type="component" value="Unassembled WGS sequence"/>
</dbReference>
<evidence type="ECO:0000313" key="1">
    <source>
        <dbReference type="EMBL" id="MEX3746522.1"/>
    </source>
</evidence>
<dbReference type="SUPFAM" id="SSF52467">
    <property type="entry name" value="DHS-like NAD/FAD-binding domain"/>
    <property type="match status" value="1"/>
</dbReference>
<name>A0ABV3W023_9BACI</name>
<dbReference type="Pfam" id="PF13289">
    <property type="entry name" value="SIR2_2"/>
    <property type="match status" value="1"/>
</dbReference>
<evidence type="ECO:0000313" key="2">
    <source>
        <dbReference type="Proteomes" id="UP001558534"/>
    </source>
</evidence>